<dbReference type="PATRIC" id="fig|573737.6.peg.6178"/>
<proteinExistence type="predicted"/>
<evidence type="ECO:0000313" key="2">
    <source>
        <dbReference type="Proteomes" id="UP000035050"/>
    </source>
</evidence>
<dbReference type="InterPro" id="IPR024524">
    <property type="entry name" value="DUF3800"/>
</dbReference>
<evidence type="ECO:0008006" key="3">
    <source>
        <dbReference type="Google" id="ProtNLM"/>
    </source>
</evidence>
<dbReference type="EMBL" id="CP011520">
    <property type="protein sequence ID" value="AKK25086.1"/>
    <property type="molecule type" value="Genomic_DNA"/>
</dbReference>
<reference evidence="1" key="1">
    <citation type="submission" date="2016-06" db="EMBL/GenBank/DDBJ databases">
        <title>Pandoraea oxalativorans DSM 23570 Genome Sequencing.</title>
        <authorList>
            <person name="Ee R."/>
            <person name="Lim Y.-L."/>
            <person name="Yong D."/>
            <person name="Yin W.-F."/>
            <person name="Chan K.-G."/>
        </authorList>
    </citation>
    <scope>NUCLEOTIDE SEQUENCE</scope>
    <source>
        <strain evidence="1">DSM 23570</strain>
        <plasmid evidence="1">pPO70-3</plasmid>
    </source>
</reference>
<dbReference type="Proteomes" id="UP000035050">
    <property type="component" value="Plasmid pPO70-3"/>
</dbReference>
<dbReference type="OrthoDB" id="9800818at2"/>
<dbReference type="Pfam" id="PF12686">
    <property type="entry name" value="DUF3800"/>
    <property type="match status" value="1"/>
</dbReference>
<keyword evidence="2" id="KW-1185">Reference proteome</keyword>
<accession>A0A0G3IGU7</accession>
<dbReference type="RefSeq" id="WP_052654802.1">
    <property type="nucleotide sequence ID" value="NZ_CP011520.2"/>
</dbReference>
<geneLocation type="plasmid" evidence="1 2">
    <name>pPO70-3</name>
</geneLocation>
<sequence length="285" mass="31660">MYLTYLDESGSPGDLNTPFFVLTGVSVFERQTHWLERELDAIAEPFERRAGRELKLHAAPMKAGKEGWELFSSSERAQAAADVVRVLVNTRPKLNVFAAVVEQSQMLHTVDILPYCYEVLASKFDDYLALKYQRERDPQRGLFVLDQKRATEEKAMQSLHHTFKHVGHATGKLRNFAEVPMFVDSTSTRLIQLADSIAYWIFRHYARLDNWAWPTIQPCFASLGNGRTGLHQVLDPATPGRLATAAPPRYPMPPAIPGSAGQALVPAPSLAAPAARLSPGALVIP</sequence>
<name>A0A0G3IGU7_9BURK</name>
<organism evidence="1 2">
    <name type="scientific">Pandoraea oxalativorans</name>
    <dbReference type="NCBI Taxonomy" id="573737"/>
    <lineage>
        <taxon>Bacteria</taxon>
        <taxon>Pseudomonadati</taxon>
        <taxon>Pseudomonadota</taxon>
        <taxon>Betaproteobacteria</taxon>
        <taxon>Burkholderiales</taxon>
        <taxon>Burkholderiaceae</taxon>
        <taxon>Pandoraea</taxon>
    </lineage>
</organism>
<keyword evidence="1" id="KW-0614">Plasmid</keyword>
<protein>
    <recommendedName>
        <fullName evidence="3">DUF3800 domain-containing protein</fullName>
    </recommendedName>
</protein>
<dbReference type="KEGG" id="pox:MB84_30495"/>
<gene>
    <name evidence="1" type="ORF">MB84_30495</name>
</gene>
<dbReference type="AlphaFoldDB" id="A0A0G3IGU7"/>
<evidence type="ECO:0000313" key="1">
    <source>
        <dbReference type="EMBL" id="AKK25086.1"/>
    </source>
</evidence>